<evidence type="ECO:0000259" key="2">
    <source>
        <dbReference type="Pfam" id="PF00892"/>
    </source>
</evidence>
<feature type="transmembrane region" description="Helical" evidence="1">
    <location>
        <begin position="127"/>
        <end position="152"/>
    </location>
</feature>
<dbReference type="Proteomes" id="UP001291309">
    <property type="component" value="Unassembled WGS sequence"/>
</dbReference>
<proteinExistence type="predicted"/>
<keyword evidence="1" id="KW-0812">Transmembrane</keyword>
<dbReference type="InterPro" id="IPR037185">
    <property type="entry name" value="EmrE-like"/>
</dbReference>
<keyword evidence="4" id="KW-1185">Reference proteome</keyword>
<feature type="transmembrane region" description="Helical" evidence="1">
    <location>
        <begin position="12"/>
        <end position="34"/>
    </location>
</feature>
<feature type="transmembrane region" description="Helical" evidence="1">
    <location>
        <begin position="72"/>
        <end position="92"/>
    </location>
</feature>
<feature type="domain" description="EamA" evidence="2">
    <location>
        <begin position="159"/>
        <end position="289"/>
    </location>
</feature>
<feature type="domain" description="EamA" evidence="2">
    <location>
        <begin position="18"/>
        <end position="144"/>
    </location>
</feature>
<feature type="transmembrane region" description="Helical" evidence="1">
    <location>
        <begin position="272"/>
        <end position="289"/>
    </location>
</feature>
<dbReference type="PANTHER" id="PTHR22911">
    <property type="entry name" value="ACYL-MALONYL CONDENSING ENZYME-RELATED"/>
    <property type="match status" value="1"/>
</dbReference>
<dbReference type="Pfam" id="PF00892">
    <property type="entry name" value="EamA"/>
    <property type="match status" value="2"/>
</dbReference>
<sequence length="309" mass="32376">MALASSAAATSRTTAVGAGAILLWASLALLTTWTGTLPPFQTMALCFAVAFVLSLGKWLARREDIASHLRQPASVWLTGVGGLFGYHFLYFVALKTAPAVEANLINYLWPLLLVLFSALLPGERLRWWHLAGTALGLCGTLVLVTGGGSVSFRPEYTVGYASAFGCAICWAAYSVLSRRFGSVPTDAVGGFCGVTAVLAVPCHLAFERTVSPSPGEWLALLVMGAGPMGIAFFFWDVGMKRGNIKALGGLSYATPLLSTLLLILAGRARLNVGIALACLFIVGGAVLASRDLWARGSGSVSTPPPPRDG</sequence>
<organism evidence="3 4">
    <name type="scientific">Hyalangium rubrum</name>
    <dbReference type="NCBI Taxonomy" id="3103134"/>
    <lineage>
        <taxon>Bacteria</taxon>
        <taxon>Pseudomonadati</taxon>
        <taxon>Myxococcota</taxon>
        <taxon>Myxococcia</taxon>
        <taxon>Myxococcales</taxon>
        <taxon>Cystobacterineae</taxon>
        <taxon>Archangiaceae</taxon>
        <taxon>Hyalangium</taxon>
    </lineage>
</organism>
<accession>A0ABU5HD91</accession>
<feature type="transmembrane region" description="Helical" evidence="1">
    <location>
        <begin position="158"/>
        <end position="176"/>
    </location>
</feature>
<dbReference type="PANTHER" id="PTHR22911:SF76">
    <property type="entry name" value="EAMA DOMAIN-CONTAINING PROTEIN"/>
    <property type="match status" value="1"/>
</dbReference>
<protein>
    <submittedName>
        <fullName evidence="3">EamA family transporter</fullName>
    </submittedName>
</protein>
<evidence type="ECO:0000256" key="1">
    <source>
        <dbReference type="SAM" id="Phobius"/>
    </source>
</evidence>
<comment type="caution">
    <text evidence="3">The sequence shown here is derived from an EMBL/GenBank/DDBJ whole genome shotgun (WGS) entry which is preliminary data.</text>
</comment>
<keyword evidence="1" id="KW-1133">Transmembrane helix</keyword>
<evidence type="ECO:0000313" key="3">
    <source>
        <dbReference type="EMBL" id="MDY7231423.1"/>
    </source>
</evidence>
<keyword evidence="1" id="KW-0472">Membrane</keyword>
<feature type="transmembrane region" description="Helical" evidence="1">
    <location>
        <begin position="218"/>
        <end position="235"/>
    </location>
</feature>
<feature type="transmembrane region" description="Helical" evidence="1">
    <location>
        <begin position="104"/>
        <end position="120"/>
    </location>
</feature>
<dbReference type="InterPro" id="IPR000620">
    <property type="entry name" value="EamA_dom"/>
</dbReference>
<feature type="transmembrane region" description="Helical" evidence="1">
    <location>
        <begin position="40"/>
        <end position="60"/>
    </location>
</feature>
<dbReference type="RefSeq" id="WP_321550132.1">
    <property type="nucleotide sequence ID" value="NZ_JAXIVS010000014.1"/>
</dbReference>
<evidence type="ECO:0000313" key="4">
    <source>
        <dbReference type="Proteomes" id="UP001291309"/>
    </source>
</evidence>
<reference evidence="3 4" key="1">
    <citation type="submission" date="2023-12" db="EMBL/GenBank/DDBJ databases">
        <title>the genome sequence of Hyalangium sp. s54d21.</title>
        <authorList>
            <person name="Zhang X."/>
        </authorList>
    </citation>
    <scope>NUCLEOTIDE SEQUENCE [LARGE SCALE GENOMIC DNA]</scope>
    <source>
        <strain evidence="4">s54d21</strain>
    </source>
</reference>
<gene>
    <name evidence="3" type="ORF">SYV04_33840</name>
</gene>
<name>A0ABU5HD91_9BACT</name>
<dbReference type="EMBL" id="JAXIVS010000014">
    <property type="protein sequence ID" value="MDY7231423.1"/>
    <property type="molecule type" value="Genomic_DNA"/>
</dbReference>
<dbReference type="SUPFAM" id="SSF103481">
    <property type="entry name" value="Multidrug resistance efflux transporter EmrE"/>
    <property type="match status" value="2"/>
</dbReference>
<feature type="transmembrane region" description="Helical" evidence="1">
    <location>
        <begin position="188"/>
        <end position="206"/>
    </location>
</feature>
<feature type="transmembrane region" description="Helical" evidence="1">
    <location>
        <begin position="247"/>
        <end position="266"/>
    </location>
</feature>